<evidence type="ECO:0000313" key="2">
    <source>
        <dbReference type="EMBL" id="EGD73949.1"/>
    </source>
</evidence>
<feature type="compositionally biased region" description="Basic and acidic residues" evidence="1">
    <location>
        <begin position="429"/>
        <end position="444"/>
    </location>
</feature>
<dbReference type="PANTHER" id="PTHR28642:SF1">
    <property type="entry name" value="MEIOSIS 1 ARREST PROTEIN"/>
    <property type="match status" value="1"/>
</dbReference>
<dbReference type="GeneID" id="16074089"/>
<dbReference type="Proteomes" id="UP000007799">
    <property type="component" value="Unassembled WGS sequence"/>
</dbReference>
<reference evidence="2" key="1">
    <citation type="submission" date="2009-08" db="EMBL/GenBank/DDBJ databases">
        <title>Annotation of Salpingoeca rosetta.</title>
        <authorList>
            <consortium name="The Broad Institute Genome Sequencing Platform"/>
            <person name="Russ C."/>
            <person name="Cuomo C."/>
            <person name="Burger G."/>
            <person name="Gray M.W."/>
            <person name="Holland P.W.H."/>
            <person name="King N."/>
            <person name="Lang F.B.F."/>
            <person name="Roger A.J."/>
            <person name="Ruiz-Trillo I."/>
            <person name="Young S.K."/>
            <person name="Zeng Q."/>
            <person name="Gargeya S."/>
            <person name="Alvarado L."/>
            <person name="Berlin A."/>
            <person name="Chapman S.B."/>
            <person name="Chen Z."/>
            <person name="Freedman E."/>
            <person name="Gellesch M."/>
            <person name="Goldberg J."/>
            <person name="Griggs A."/>
            <person name="Gujja S."/>
            <person name="Heilman E."/>
            <person name="Heiman D."/>
            <person name="Howarth C."/>
            <person name="Mehta T."/>
            <person name="Neiman D."/>
            <person name="Pearson M."/>
            <person name="Roberts A."/>
            <person name="Saif S."/>
            <person name="Shea T."/>
            <person name="Shenoy N."/>
            <person name="Sisk P."/>
            <person name="Stolte C."/>
            <person name="Sykes S."/>
            <person name="White J."/>
            <person name="Yandava C."/>
            <person name="Haas B."/>
            <person name="Nusbaum C."/>
            <person name="Birren B."/>
        </authorList>
    </citation>
    <scope>NUCLEOTIDE SEQUENCE [LARGE SCALE GENOMIC DNA]</scope>
    <source>
        <strain evidence="2">ATCC 50818</strain>
    </source>
</reference>
<accession>F2UBT3</accession>
<dbReference type="AlphaFoldDB" id="F2UBT3"/>
<keyword evidence="3" id="KW-1185">Reference proteome</keyword>
<dbReference type="InParanoid" id="F2UBT3"/>
<dbReference type="InterPro" id="IPR033587">
    <property type="entry name" value="M1AP"/>
</dbReference>
<sequence>MASARTVVFVSSPLQQQTSAAWFVQALAELKNVIKLHAWWQSACFWQFSSNGKTSTGWLSSDEAVDVLTRITELDHSSWAHFPALHTSPTLVPASIEAFSNLYVFADTLQQHVQQVASSALTALEEPEQSELVLLHAEGSNVAALIAEDAGGTGMDTDGDLTLPEDFAVKHVAASRHTLSMFFRQWWQPSSALAHRQACITLANEVQVQCDLQPVVLDPVANIPGPYGAHFQLSMKPRRMRAHALVDDAAASEPADLQFVARAQVASVTSALLFGTTFILKPTTLPSLSWVKLKEHSQRFEALARRLQTEGTKLVLEKQCDFGLASYFVVFPAVEPSHLSSSSQPPPPVLWLKAVASRELMNHVDTAWGIDPTDTQQQQDTAIASAIHTALTEVPSLGRFNPLDFESHLFAALPSGPRRSSGHASTAKRRSDDHANHSSVDHDISVSGSTDSTTTTSSSKGGGGSGRSGHSASSSKAQSSSSSSRAVPSQRRSRRTRRSKSAKQTMLPFLDSTAL</sequence>
<dbReference type="PANTHER" id="PTHR28642">
    <property type="entry name" value="MEIOSIS 1 ARREST PROTEIN"/>
    <property type="match status" value="1"/>
</dbReference>
<feature type="compositionally biased region" description="Basic residues" evidence="1">
    <location>
        <begin position="491"/>
        <end position="501"/>
    </location>
</feature>
<dbReference type="EMBL" id="GL832967">
    <property type="protein sequence ID" value="EGD73949.1"/>
    <property type="molecule type" value="Genomic_DNA"/>
</dbReference>
<dbReference type="RefSeq" id="XP_004993512.1">
    <property type="nucleotide sequence ID" value="XM_004993455.1"/>
</dbReference>
<evidence type="ECO:0000313" key="3">
    <source>
        <dbReference type="Proteomes" id="UP000007799"/>
    </source>
</evidence>
<evidence type="ECO:0000256" key="1">
    <source>
        <dbReference type="SAM" id="MobiDB-lite"/>
    </source>
</evidence>
<protein>
    <submittedName>
        <fullName evidence="2">Uncharacterized protein</fullName>
    </submittedName>
</protein>
<feature type="region of interest" description="Disordered" evidence="1">
    <location>
        <begin position="413"/>
        <end position="515"/>
    </location>
</feature>
<dbReference type="GO" id="GO:0007127">
    <property type="term" value="P:meiosis I"/>
    <property type="evidence" value="ECO:0007669"/>
    <property type="project" value="InterPro"/>
</dbReference>
<dbReference type="GO" id="GO:0051308">
    <property type="term" value="P:male meiosis chromosome separation"/>
    <property type="evidence" value="ECO:0007669"/>
    <property type="project" value="TreeGrafter"/>
</dbReference>
<organism evidence="3">
    <name type="scientific">Salpingoeca rosetta (strain ATCC 50818 / BSB-021)</name>
    <dbReference type="NCBI Taxonomy" id="946362"/>
    <lineage>
        <taxon>Eukaryota</taxon>
        <taxon>Choanoflagellata</taxon>
        <taxon>Craspedida</taxon>
        <taxon>Salpingoecidae</taxon>
        <taxon>Salpingoeca</taxon>
    </lineage>
</organism>
<dbReference type="GO" id="GO:0007283">
    <property type="term" value="P:spermatogenesis"/>
    <property type="evidence" value="ECO:0007669"/>
    <property type="project" value="InterPro"/>
</dbReference>
<feature type="compositionally biased region" description="Low complexity" evidence="1">
    <location>
        <begin position="445"/>
        <end position="459"/>
    </location>
</feature>
<proteinExistence type="predicted"/>
<dbReference type="STRING" id="946362.F2UBT3"/>
<feature type="compositionally biased region" description="Low complexity" evidence="1">
    <location>
        <begin position="468"/>
        <end position="490"/>
    </location>
</feature>
<dbReference type="KEGG" id="sre:PTSG_05644"/>
<name>F2UBT3_SALR5</name>
<gene>
    <name evidence="2" type="ORF">PTSG_05644</name>
</gene>